<evidence type="ECO:0000313" key="1">
    <source>
        <dbReference type="EMBL" id="MDL2408089.1"/>
    </source>
</evidence>
<protein>
    <submittedName>
        <fullName evidence="1">Uncharacterized protein</fullName>
    </submittedName>
</protein>
<name>A0ABT7KHH1_9HYPH</name>
<gene>
    <name evidence="1" type="ORF">PY650_21010</name>
</gene>
<comment type="caution">
    <text evidence="1">The sequence shown here is derived from an EMBL/GenBank/DDBJ whole genome shotgun (WGS) entry which is preliminary data.</text>
</comment>
<keyword evidence="2" id="KW-1185">Reference proteome</keyword>
<reference evidence="1" key="1">
    <citation type="submission" date="2023-06" db="EMBL/GenBank/DDBJ databases">
        <title>Phylogenetic Diversity of Rhizobium strains.</title>
        <authorList>
            <person name="Moura F.T."/>
            <person name="Helene L.C.F."/>
            <person name="Hungria M."/>
        </authorList>
    </citation>
    <scope>NUCLEOTIDE SEQUENCE</scope>
    <source>
        <strain evidence="1">CCGE524</strain>
    </source>
</reference>
<proteinExistence type="predicted"/>
<dbReference type="EMBL" id="JARFYN010000029">
    <property type="protein sequence ID" value="MDL2408089.1"/>
    <property type="molecule type" value="Genomic_DNA"/>
</dbReference>
<dbReference type="Proteomes" id="UP001172630">
    <property type="component" value="Unassembled WGS sequence"/>
</dbReference>
<accession>A0ABT7KHH1</accession>
<sequence length="188" mass="21235">METHQMMSGEFRTKGIADSKKAGKLQSAVKLDPFLFVAAFLSPKVDSELHQPTPAFQEEDPAVLHWQEWMTAYEHFSLLCERQQRLETKLYSTVGPNAMSSAAWQTTDQVVEYQEAKRTEEYAADIEDRLAADLWSTRALSVAGVTAKLFAILKKGEPSNENEEFPWPEIRSVLADLIRVGGRTDLKD</sequence>
<evidence type="ECO:0000313" key="2">
    <source>
        <dbReference type="Proteomes" id="UP001172630"/>
    </source>
</evidence>
<organism evidence="1 2">
    <name type="scientific">Rhizobium calliandrae</name>
    <dbReference type="NCBI Taxonomy" id="1312182"/>
    <lineage>
        <taxon>Bacteria</taxon>
        <taxon>Pseudomonadati</taxon>
        <taxon>Pseudomonadota</taxon>
        <taxon>Alphaproteobacteria</taxon>
        <taxon>Hyphomicrobiales</taxon>
        <taxon>Rhizobiaceae</taxon>
        <taxon>Rhizobium/Agrobacterium group</taxon>
        <taxon>Rhizobium</taxon>
    </lineage>
</organism>
<dbReference type="RefSeq" id="WP_285881482.1">
    <property type="nucleotide sequence ID" value="NZ_JARFYN010000029.1"/>
</dbReference>